<accession>A0A1G1SVT1</accession>
<organism evidence="1 2">
    <name type="scientific">Hymenobacter coccineus</name>
    <dbReference type="NCBI Taxonomy" id="1908235"/>
    <lineage>
        <taxon>Bacteria</taxon>
        <taxon>Pseudomonadati</taxon>
        <taxon>Bacteroidota</taxon>
        <taxon>Cytophagia</taxon>
        <taxon>Cytophagales</taxon>
        <taxon>Hymenobacteraceae</taxon>
        <taxon>Hymenobacter</taxon>
    </lineage>
</organism>
<dbReference type="RefSeq" id="WP_070746381.1">
    <property type="nucleotide sequence ID" value="NZ_MDZA01000426.1"/>
</dbReference>
<protein>
    <submittedName>
        <fullName evidence="1">Uncharacterized protein</fullName>
    </submittedName>
</protein>
<dbReference type="OrthoDB" id="9859325at2"/>
<keyword evidence="2" id="KW-1185">Reference proteome</keyword>
<dbReference type="Proteomes" id="UP000177506">
    <property type="component" value="Unassembled WGS sequence"/>
</dbReference>
<dbReference type="AlphaFoldDB" id="A0A1G1SVT1"/>
<evidence type="ECO:0000313" key="2">
    <source>
        <dbReference type="Proteomes" id="UP000177506"/>
    </source>
</evidence>
<proteinExistence type="predicted"/>
<comment type="caution">
    <text evidence="1">The sequence shown here is derived from an EMBL/GenBank/DDBJ whole genome shotgun (WGS) entry which is preliminary data.</text>
</comment>
<reference evidence="1 2" key="1">
    <citation type="submission" date="2016-08" db="EMBL/GenBank/DDBJ databases">
        <title>Hymenobacter coccineus sp. nov., Hymenobacter lapidarius sp. nov. and Hymenobacter glacialis sp. nov., isolated from Antarctic soil.</title>
        <authorList>
            <person name="Sedlacek I."/>
            <person name="Kralova S."/>
            <person name="Kyrova K."/>
            <person name="Maslanova I."/>
            <person name="Stankova E."/>
            <person name="Vrbovska V."/>
            <person name="Nemec M."/>
            <person name="Bartak M."/>
            <person name="Svec P."/>
            <person name="Busse H.-J."/>
            <person name="Pantucek R."/>
        </authorList>
    </citation>
    <scope>NUCLEOTIDE SEQUENCE [LARGE SCALE GENOMIC DNA]</scope>
    <source>
        <strain evidence="1 2">CCM 8649</strain>
    </source>
</reference>
<dbReference type="EMBL" id="MDZA01000426">
    <property type="protein sequence ID" value="OGX82732.1"/>
    <property type="molecule type" value="Genomic_DNA"/>
</dbReference>
<name>A0A1G1SVT1_9BACT</name>
<evidence type="ECO:0000313" key="1">
    <source>
        <dbReference type="EMBL" id="OGX82732.1"/>
    </source>
</evidence>
<sequence length="103" mass="11385">MNPLLITPNTTLLSPSHGTHLHHDDPAHHYPTVCGSFSFGRPPMLVCTARSASHIEFDEVLFELGEWVSCPQCRARYQADFAAAALLPGLRDEVAQPRHLTPN</sequence>
<gene>
    <name evidence="1" type="ORF">BEN49_02350</name>
</gene>